<dbReference type="OrthoDB" id="9794898at2"/>
<dbReference type="InterPro" id="IPR036866">
    <property type="entry name" value="RibonucZ/Hydroxyglut_hydro"/>
</dbReference>
<proteinExistence type="predicted"/>
<dbReference type="EMBL" id="FNFL01000001">
    <property type="protein sequence ID" value="SDJ88270.1"/>
    <property type="molecule type" value="Genomic_DNA"/>
</dbReference>
<sequence>MKLTVIGCWGAYPAKDEATSAYLLEKDGYSCLIDCGSGVLSRLQSFIGVKELDAVILSHYHNDHVADIGVLQYSWLVQNSLQETSDVLPVYGHSEDQTGFKQLTHQFTKGIAYDPEKELHIGPFQFTFLKTSHPVPCYAMRISDGNKSIVYTADTSYKEAFIPFSRKADLLITDCNFYDGQNGTKAGHMTSKQGAQIAAEAQVKQLLLSHLPHFGNHEELVAQAGATFQGDIQLAHEGWVWHG</sequence>
<evidence type="ECO:0000256" key="1">
    <source>
        <dbReference type="ARBA" id="ARBA00022833"/>
    </source>
</evidence>
<dbReference type="SMART" id="SM00849">
    <property type="entry name" value="Lactamase_B"/>
    <property type="match status" value="1"/>
</dbReference>
<dbReference type="Pfam" id="PF12706">
    <property type="entry name" value="Lactamase_B_2"/>
    <property type="match status" value="1"/>
</dbReference>
<dbReference type="Proteomes" id="UP000198694">
    <property type="component" value="Unassembled WGS sequence"/>
</dbReference>
<keyword evidence="4" id="KW-1185">Reference proteome</keyword>
<dbReference type="PANTHER" id="PTHR46018">
    <property type="entry name" value="ZINC PHOSPHODIESTERASE ELAC PROTEIN 1"/>
    <property type="match status" value="1"/>
</dbReference>
<dbReference type="Gene3D" id="3.60.15.10">
    <property type="entry name" value="Ribonuclease Z/Hydroxyacylglutathione hydrolase-like"/>
    <property type="match status" value="1"/>
</dbReference>
<evidence type="ECO:0000313" key="3">
    <source>
        <dbReference type="EMBL" id="SDJ88270.1"/>
    </source>
</evidence>
<reference evidence="3 4" key="1">
    <citation type="submission" date="2016-10" db="EMBL/GenBank/DDBJ databases">
        <authorList>
            <person name="de Groot N.N."/>
        </authorList>
    </citation>
    <scope>NUCLEOTIDE SEQUENCE [LARGE SCALE GENOMIC DNA]</scope>
    <source>
        <strain evidence="3 4">CGMCC 1.6502</strain>
    </source>
</reference>
<dbReference type="GO" id="GO:0042781">
    <property type="term" value="F:3'-tRNA processing endoribonuclease activity"/>
    <property type="evidence" value="ECO:0007669"/>
    <property type="project" value="TreeGrafter"/>
</dbReference>
<dbReference type="InterPro" id="IPR001279">
    <property type="entry name" value="Metallo-B-lactamas"/>
</dbReference>
<dbReference type="RefSeq" id="WP_093212096.1">
    <property type="nucleotide sequence ID" value="NZ_FNFL01000001.1"/>
</dbReference>
<dbReference type="PANTHER" id="PTHR46018:SF4">
    <property type="entry name" value="METALLO-HYDROLASE YHFI-RELATED"/>
    <property type="match status" value="1"/>
</dbReference>
<accession>A0A1G8XER7</accession>
<evidence type="ECO:0000313" key="4">
    <source>
        <dbReference type="Proteomes" id="UP000198694"/>
    </source>
</evidence>
<dbReference type="SUPFAM" id="SSF56281">
    <property type="entry name" value="Metallo-hydrolase/oxidoreductase"/>
    <property type="match status" value="1"/>
</dbReference>
<organism evidence="3 4">
    <name type="scientific">Sediminibacillus albus</name>
    <dbReference type="NCBI Taxonomy" id="407036"/>
    <lineage>
        <taxon>Bacteria</taxon>
        <taxon>Bacillati</taxon>
        <taxon>Bacillota</taxon>
        <taxon>Bacilli</taxon>
        <taxon>Bacillales</taxon>
        <taxon>Bacillaceae</taxon>
        <taxon>Sediminibacillus</taxon>
    </lineage>
</organism>
<gene>
    <name evidence="3" type="ORF">SAMN05216243_1288</name>
</gene>
<evidence type="ECO:0000259" key="2">
    <source>
        <dbReference type="SMART" id="SM00849"/>
    </source>
</evidence>
<dbReference type="AlphaFoldDB" id="A0A1G8XER7"/>
<dbReference type="CDD" id="cd07716">
    <property type="entry name" value="RNaseZ_short-form-like_MBL-fold"/>
    <property type="match status" value="1"/>
</dbReference>
<dbReference type="STRING" id="407036.SAMN05216243_1288"/>
<protein>
    <submittedName>
        <fullName evidence="3">Ribonuclease BN, tRNA processing enzyme</fullName>
    </submittedName>
</protein>
<feature type="domain" description="Metallo-beta-lactamase" evidence="2">
    <location>
        <begin position="18"/>
        <end position="210"/>
    </location>
</feature>
<name>A0A1G8XER7_9BACI</name>
<keyword evidence="1" id="KW-0862">Zinc</keyword>